<keyword evidence="3" id="KW-1185">Reference proteome</keyword>
<dbReference type="EMBL" id="CP039355">
    <property type="protein sequence ID" value="QCE14847.1"/>
    <property type="molecule type" value="Genomic_DNA"/>
</dbReference>
<protein>
    <submittedName>
        <fullName evidence="2">Uncharacterized protein</fullName>
    </submittedName>
</protein>
<dbReference type="Proteomes" id="UP000501690">
    <property type="component" value="Linkage Group LG11"/>
</dbReference>
<proteinExistence type="predicted"/>
<evidence type="ECO:0000256" key="1">
    <source>
        <dbReference type="SAM" id="MobiDB-lite"/>
    </source>
</evidence>
<sequence length="109" mass="12152">MPETHRRKQTSAATSRSFIPTAASTQTTTVSPCRKEPRAKSELRNASRHRDHHRSAPRTTLHHFRIAIAPPSLRTVTVRRSSTMPVHPALHLANTLGAPRRNSTVLQPP</sequence>
<gene>
    <name evidence="2" type="ORF">DEO72_LG11g1853</name>
</gene>
<accession>A0A4D6NSV7</accession>
<feature type="compositionally biased region" description="Basic residues" evidence="1">
    <location>
        <begin position="46"/>
        <end position="62"/>
    </location>
</feature>
<feature type="region of interest" description="Disordered" evidence="1">
    <location>
        <begin position="1"/>
        <end position="62"/>
    </location>
</feature>
<feature type="compositionally biased region" description="Basic and acidic residues" evidence="1">
    <location>
        <begin position="33"/>
        <end position="45"/>
    </location>
</feature>
<feature type="compositionally biased region" description="Polar residues" evidence="1">
    <location>
        <begin position="10"/>
        <end position="31"/>
    </location>
</feature>
<evidence type="ECO:0000313" key="3">
    <source>
        <dbReference type="Proteomes" id="UP000501690"/>
    </source>
</evidence>
<evidence type="ECO:0000313" key="2">
    <source>
        <dbReference type="EMBL" id="QCE14847.1"/>
    </source>
</evidence>
<dbReference type="AlphaFoldDB" id="A0A4D6NSV7"/>
<reference evidence="2 3" key="1">
    <citation type="submission" date="2019-04" db="EMBL/GenBank/DDBJ databases">
        <title>An improved genome assembly and genetic linkage map for asparagus bean, Vigna unguiculata ssp. sesquipedialis.</title>
        <authorList>
            <person name="Xia Q."/>
            <person name="Zhang R."/>
            <person name="Dong Y."/>
        </authorList>
    </citation>
    <scope>NUCLEOTIDE SEQUENCE [LARGE SCALE GENOMIC DNA]</scope>
    <source>
        <tissue evidence="2">Leaf</tissue>
    </source>
</reference>
<name>A0A4D6NSV7_VIGUN</name>
<organism evidence="2 3">
    <name type="scientific">Vigna unguiculata</name>
    <name type="common">Cowpea</name>
    <dbReference type="NCBI Taxonomy" id="3917"/>
    <lineage>
        <taxon>Eukaryota</taxon>
        <taxon>Viridiplantae</taxon>
        <taxon>Streptophyta</taxon>
        <taxon>Embryophyta</taxon>
        <taxon>Tracheophyta</taxon>
        <taxon>Spermatophyta</taxon>
        <taxon>Magnoliopsida</taxon>
        <taxon>eudicotyledons</taxon>
        <taxon>Gunneridae</taxon>
        <taxon>Pentapetalae</taxon>
        <taxon>rosids</taxon>
        <taxon>fabids</taxon>
        <taxon>Fabales</taxon>
        <taxon>Fabaceae</taxon>
        <taxon>Papilionoideae</taxon>
        <taxon>50 kb inversion clade</taxon>
        <taxon>NPAAA clade</taxon>
        <taxon>indigoferoid/millettioid clade</taxon>
        <taxon>Phaseoleae</taxon>
        <taxon>Vigna</taxon>
    </lineage>
</organism>